<dbReference type="PROSITE" id="PS50811">
    <property type="entry name" value="WRKY"/>
    <property type="match status" value="1"/>
</dbReference>
<feature type="compositionally biased region" description="Acidic residues" evidence="6">
    <location>
        <begin position="9"/>
        <end position="18"/>
    </location>
</feature>
<comment type="subcellular location">
    <subcellularLocation>
        <location evidence="1">Nucleus</location>
    </subcellularLocation>
</comment>
<keyword evidence="3" id="KW-0238">DNA-binding</keyword>
<gene>
    <name evidence="9" type="primary">LOC104781784</name>
</gene>
<evidence type="ECO:0000256" key="4">
    <source>
        <dbReference type="ARBA" id="ARBA00023163"/>
    </source>
</evidence>
<evidence type="ECO:0000256" key="3">
    <source>
        <dbReference type="ARBA" id="ARBA00023125"/>
    </source>
</evidence>
<name>A0ABM0YRH7_CAMSA</name>
<evidence type="ECO:0000256" key="2">
    <source>
        <dbReference type="ARBA" id="ARBA00023015"/>
    </source>
</evidence>
<dbReference type="PANTHER" id="PTHR32096">
    <property type="entry name" value="WRKY TRANSCRIPTION FACTOR 30-RELATED-RELATED"/>
    <property type="match status" value="1"/>
</dbReference>
<evidence type="ECO:0000256" key="5">
    <source>
        <dbReference type="ARBA" id="ARBA00023242"/>
    </source>
</evidence>
<keyword evidence="8" id="KW-1185">Reference proteome</keyword>
<keyword evidence="2" id="KW-0805">Transcription regulation</keyword>
<dbReference type="RefSeq" id="XP_010504830.1">
    <property type="nucleotide sequence ID" value="XM_010506528.2"/>
</dbReference>
<evidence type="ECO:0000313" key="9">
    <source>
        <dbReference type="RefSeq" id="XP_010504830.1"/>
    </source>
</evidence>
<dbReference type="Gene3D" id="2.20.25.80">
    <property type="entry name" value="WRKY domain"/>
    <property type="match status" value="1"/>
</dbReference>
<feature type="domain" description="WRKY" evidence="7">
    <location>
        <begin position="65"/>
        <end position="131"/>
    </location>
</feature>
<reference evidence="8" key="1">
    <citation type="journal article" date="2014" name="Nat. Commun.">
        <title>The emerging biofuel crop Camelina sativa retains a highly undifferentiated hexaploid genome structure.</title>
        <authorList>
            <person name="Kagale S."/>
            <person name="Koh C."/>
            <person name="Nixon J."/>
            <person name="Bollina V."/>
            <person name="Clarke W.E."/>
            <person name="Tuteja R."/>
            <person name="Spillane C."/>
            <person name="Robinson S.J."/>
            <person name="Links M.G."/>
            <person name="Clarke C."/>
            <person name="Higgins E.E."/>
            <person name="Huebert T."/>
            <person name="Sharpe A.G."/>
            <person name="Parkin I.A."/>
        </authorList>
    </citation>
    <scope>NUCLEOTIDE SEQUENCE [LARGE SCALE GENOMIC DNA]</scope>
    <source>
        <strain evidence="8">cv. DH55</strain>
    </source>
</reference>
<keyword evidence="5" id="KW-0539">Nucleus</keyword>
<feature type="region of interest" description="Disordered" evidence="6">
    <location>
        <begin position="1"/>
        <end position="48"/>
    </location>
</feature>
<dbReference type="SUPFAM" id="SSF118290">
    <property type="entry name" value="WRKY DNA-binding domain"/>
    <property type="match status" value="1"/>
</dbReference>
<dbReference type="GeneID" id="104781784"/>
<dbReference type="InterPro" id="IPR003657">
    <property type="entry name" value="WRKY_dom"/>
</dbReference>
<protein>
    <submittedName>
        <fullName evidence="9">Probable WRKY transcription factor 69 isoform X1</fullName>
    </submittedName>
</protein>
<evidence type="ECO:0000256" key="6">
    <source>
        <dbReference type="SAM" id="MobiDB-lite"/>
    </source>
</evidence>
<evidence type="ECO:0000256" key="1">
    <source>
        <dbReference type="ARBA" id="ARBA00004123"/>
    </source>
</evidence>
<dbReference type="Proteomes" id="UP000694864">
    <property type="component" value="Chromosome 4"/>
</dbReference>
<feature type="region of interest" description="Disordered" evidence="6">
    <location>
        <begin position="131"/>
        <end position="169"/>
    </location>
</feature>
<feature type="region of interest" description="Disordered" evidence="6">
    <location>
        <begin position="60"/>
        <end position="81"/>
    </location>
</feature>
<dbReference type="SMART" id="SM00774">
    <property type="entry name" value="WRKY"/>
    <property type="match status" value="1"/>
</dbReference>
<evidence type="ECO:0000313" key="8">
    <source>
        <dbReference type="Proteomes" id="UP000694864"/>
    </source>
</evidence>
<proteinExistence type="predicted"/>
<dbReference type="InterPro" id="IPR036576">
    <property type="entry name" value="WRKY_dom_sf"/>
</dbReference>
<feature type="compositionally biased region" description="Acidic residues" evidence="6">
    <location>
        <begin position="156"/>
        <end position="168"/>
    </location>
</feature>
<accession>A0ABM0YRH7</accession>
<organism evidence="8 9">
    <name type="scientific">Camelina sativa</name>
    <name type="common">False flax</name>
    <name type="synonym">Myagrum sativum</name>
    <dbReference type="NCBI Taxonomy" id="90675"/>
    <lineage>
        <taxon>Eukaryota</taxon>
        <taxon>Viridiplantae</taxon>
        <taxon>Streptophyta</taxon>
        <taxon>Embryophyta</taxon>
        <taxon>Tracheophyta</taxon>
        <taxon>Spermatophyta</taxon>
        <taxon>Magnoliopsida</taxon>
        <taxon>eudicotyledons</taxon>
        <taxon>Gunneridae</taxon>
        <taxon>Pentapetalae</taxon>
        <taxon>rosids</taxon>
        <taxon>malvids</taxon>
        <taxon>Brassicales</taxon>
        <taxon>Brassicaceae</taxon>
        <taxon>Camelineae</taxon>
        <taxon>Camelina</taxon>
    </lineage>
</organism>
<dbReference type="InterPro" id="IPR044810">
    <property type="entry name" value="WRKY_plant"/>
</dbReference>
<evidence type="ECO:0000259" key="7">
    <source>
        <dbReference type="PROSITE" id="PS50811"/>
    </source>
</evidence>
<sequence>MHRRGAIQESDDEEDETYNDAVPESPSSCEDTKISKPTPKKSRRNVEKRVVSVPIADVEGSKSRGEVYPPSDSWAWRKYGQKPIKGSPYPRGYYRCSSSKGCPARKQVERSRVDPSKLMITYACDHNHPFPSSAANNKSHHHRSSVVLKTAKKEEEYEEEEEEEDEELTVAAAEEPPVGLDLSHVDSPLLLGGCYSEIGEFGWFYDASISSSSGGSSNFLDVTLERGFSVSGEEDESLFGDLGDLPDCASVFRRGTVSTEEQHRRCDFGAIPFSDSSR</sequence>
<dbReference type="Pfam" id="PF03106">
    <property type="entry name" value="WRKY"/>
    <property type="match status" value="1"/>
</dbReference>
<keyword evidence="4" id="KW-0804">Transcription</keyword>
<reference evidence="9" key="2">
    <citation type="submission" date="2025-08" db="UniProtKB">
        <authorList>
            <consortium name="RefSeq"/>
        </authorList>
    </citation>
    <scope>IDENTIFICATION</scope>
    <source>
        <tissue evidence="9">Leaf</tissue>
    </source>
</reference>
<dbReference type="PANTHER" id="PTHR32096:SF19">
    <property type="entry name" value="OS01G0750100 PROTEIN"/>
    <property type="match status" value="1"/>
</dbReference>